<dbReference type="Proteomes" id="UP000326340">
    <property type="component" value="Unassembled WGS sequence"/>
</dbReference>
<evidence type="ECO:0000313" key="2">
    <source>
        <dbReference type="EMBL" id="TQN74602.1"/>
    </source>
</evidence>
<keyword evidence="3" id="KW-1185">Reference proteome</keyword>
<sequence length="127" mass="15304">MEETIRTLTLLFPENDSKSRKWLQTEIDTRKLDRSLASCGSLRSRDRRFERFFFWHDRLLILKQAFDESTPRTLAQWWNDRRNVVQWYTFWVAIMVFVRTTLFGLVQSIEGGLQVWLAWEGRGSNRS</sequence>
<dbReference type="AlphaFoldDB" id="A0A5Q4C5H8"/>
<keyword evidence="1" id="KW-0472">Membrane</keyword>
<organism evidence="2 3">
    <name type="scientific">Colletotrichum shisoi</name>
    <dbReference type="NCBI Taxonomy" id="2078593"/>
    <lineage>
        <taxon>Eukaryota</taxon>
        <taxon>Fungi</taxon>
        <taxon>Dikarya</taxon>
        <taxon>Ascomycota</taxon>
        <taxon>Pezizomycotina</taxon>
        <taxon>Sordariomycetes</taxon>
        <taxon>Hypocreomycetidae</taxon>
        <taxon>Glomerellales</taxon>
        <taxon>Glomerellaceae</taxon>
        <taxon>Colletotrichum</taxon>
        <taxon>Colletotrichum destructivum species complex</taxon>
    </lineage>
</organism>
<keyword evidence="1" id="KW-0812">Transmembrane</keyword>
<name>A0A5Q4C5H8_9PEZI</name>
<proteinExistence type="predicted"/>
<evidence type="ECO:0000313" key="3">
    <source>
        <dbReference type="Proteomes" id="UP000326340"/>
    </source>
</evidence>
<dbReference type="OrthoDB" id="5428890at2759"/>
<keyword evidence="1" id="KW-1133">Transmembrane helix</keyword>
<accession>A0A5Q4C5H8</accession>
<evidence type="ECO:0000256" key="1">
    <source>
        <dbReference type="SAM" id="Phobius"/>
    </source>
</evidence>
<dbReference type="EMBL" id="PUHP01000029">
    <property type="protein sequence ID" value="TQN74602.1"/>
    <property type="molecule type" value="Genomic_DNA"/>
</dbReference>
<comment type="caution">
    <text evidence="2">The sequence shown here is derived from an EMBL/GenBank/DDBJ whole genome shotgun (WGS) entry which is preliminary data.</text>
</comment>
<gene>
    <name evidence="2" type="ORF">CSHISOI_00859</name>
</gene>
<reference evidence="2 3" key="1">
    <citation type="journal article" date="2019" name="Sci. Rep.">
        <title>Colletotrichum shisoi sp. nov., an anthracnose pathogen of Perilla frutescens in Japan: molecular phylogenetic, morphological and genomic evidence.</title>
        <authorList>
            <person name="Gan P."/>
            <person name="Tsushima A."/>
            <person name="Hiroyama R."/>
            <person name="Narusaka M."/>
            <person name="Takano Y."/>
            <person name="Narusaka Y."/>
            <person name="Kawaradani M."/>
            <person name="Damm U."/>
            <person name="Shirasu K."/>
        </authorList>
    </citation>
    <scope>NUCLEOTIDE SEQUENCE [LARGE SCALE GENOMIC DNA]</scope>
    <source>
        <strain evidence="2 3">PG-2018a</strain>
    </source>
</reference>
<protein>
    <submittedName>
        <fullName evidence="2">Uncharacterized protein</fullName>
    </submittedName>
</protein>
<feature type="transmembrane region" description="Helical" evidence="1">
    <location>
        <begin position="87"/>
        <end position="106"/>
    </location>
</feature>